<dbReference type="Pfam" id="PF00270">
    <property type="entry name" value="DEAD"/>
    <property type="match status" value="1"/>
</dbReference>
<feature type="domain" description="Helicase C-terminal" evidence="6">
    <location>
        <begin position="209"/>
        <end position="376"/>
    </location>
</feature>
<dbReference type="SMART" id="SM00847">
    <property type="entry name" value="HA2"/>
    <property type="match status" value="1"/>
</dbReference>
<accession>A0ABW4Z6E4</accession>
<dbReference type="InterPro" id="IPR007502">
    <property type="entry name" value="Helicase-assoc_dom"/>
</dbReference>
<keyword evidence="3 7" id="KW-0347">Helicase</keyword>
<keyword evidence="1" id="KW-0547">Nucleotide-binding</keyword>
<keyword evidence="4" id="KW-0067">ATP-binding</keyword>
<keyword evidence="8" id="KW-1185">Reference proteome</keyword>
<dbReference type="SMART" id="SM00487">
    <property type="entry name" value="DEXDc"/>
    <property type="match status" value="1"/>
</dbReference>
<proteinExistence type="predicted"/>
<feature type="domain" description="Helicase ATP-binding" evidence="5">
    <location>
        <begin position="13"/>
        <end position="165"/>
    </location>
</feature>
<evidence type="ECO:0000256" key="1">
    <source>
        <dbReference type="ARBA" id="ARBA00022741"/>
    </source>
</evidence>
<dbReference type="Pfam" id="PF04408">
    <property type="entry name" value="WHD_HA2"/>
    <property type="match status" value="1"/>
</dbReference>
<reference evidence="8" key="1">
    <citation type="journal article" date="2019" name="Int. J. Syst. Evol. Microbiol.">
        <title>The Global Catalogue of Microorganisms (GCM) 10K type strain sequencing project: providing services to taxonomists for standard genome sequencing and annotation.</title>
        <authorList>
            <consortium name="The Broad Institute Genomics Platform"/>
            <consortium name="The Broad Institute Genome Sequencing Center for Infectious Disease"/>
            <person name="Wu L."/>
            <person name="Ma J."/>
        </authorList>
    </citation>
    <scope>NUCLEOTIDE SEQUENCE [LARGE SCALE GENOMIC DNA]</scope>
    <source>
        <strain evidence="8">CCUG 57942</strain>
    </source>
</reference>
<sequence>MDLPVYEIEQALLDSLGAYSRVLLKAPTGSGKSTAVPQMLLDSGAVSGLIVVVQPRRIAARMLARRVAAMRGSKLGGEVGYVVRFDRKMGSDTRIVFVTDGVLEGWLGTEAMDGVGAILFDEFHERRLASDLCLAMSLQLQESGSGELKVMVMSATIELEGIAEYLGEGCVSLEARGRSFPVEVGYQAGLVQGRGQARDVRVWERCVAAVKEAVQKQSEGHVLVFLPGVYEIRRCCESLEQVAWARGFEVCPLYSALSSELQDRAVYGGDQARRRIIVATNVAETSLTIDGVRVVVDAGLARVQKYDPVRGVDTLMVEKISRAAADQRAGRAGRTGPGMCVRLWSEADHGRRDAYELAEVQRADMSEAVLDLKRGGYRDVRDFPWFEQPSAALLDHAECLLEELGACESSGEITEMGYAMAQMRLHPRYARFLLAANEEGCVAEALFIAASVQGEGVFGQRSEARKSFCYEDDGSDFVGEWRAYCSAEAVGFDVRRCQNLGVLARGAREVAQSMRQLAQVCERGGIKVGKVDFEGNAGAVRRAMLAAFSDQVGIRLGKGNLACRLVGQRSGKLDEASVVREAEAFIVTELTEVGGKDVQVYLNRCVALTLDELKSAFPDAYVECAMAVYDETIRRVVQRVEWRFRDLVLHRKDGGTPDGAAAAQLLAERVASGDLKLKKWDVAVEQWIARLLCLREWMPELELPGFDEEDRAIAFEQICEGALGYKEIKDREVMPALESWLSAGQRAALDHYAPVRMKLSNGREVKLKYAYGKAPTIALQVQRLFGVKETPTIANGEVAVLVQVCAPNQRPWQMTQDLASFWESGFAQMKKDLAGRYPKHQWDLPEA</sequence>
<dbReference type="Pfam" id="PF00271">
    <property type="entry name" value="Helicase_C"/>
    <property type="match status" value="1"/>
</dbReference>
<dbReference type="InterPro" id="IPR001650">
    <property type="entry name" value="Helicase_C-like"/>
</dbReference>
<dbReference type="SMART" id="SM00490">
    <property type="entry name" value="HELICc"/>
    <property type="match status" value="1"/>
</dbReference>
<dbReference type="InterPro" id="IPR027417">
    <property type="entry name" value="P-loop_NTPase"/>
</dbReference>
<evidence type="ECO:0000259" key="5">
    <source>
        <dbReference type="PROSITE" id="PS51192"/>
    </source>
</evidence>
<dbReference type="PROSITE" id="PS51192">
    <property type="entry name" value="HELICASE_ATP_BIND_1"/>
    <property type="match status" value="1"/>
</dbReference>
<dbReference type="PANTHER" id="PTHR43519">
    <property type="entry name" value="ATP-DEPENDENT RNA HELICASE HRPB"/>
    <property type="match status" value="1"/>
</dbReference>
<evidence type="ECO:0000256" key="2">
    <source>
        <dbReference type="ARBA" id="ARBA00022801"/>
    </source>
</evidence>
<gene>
    <name evidence="7" type="primary">hrpB</name>
    <name evidence="7" type="ORF">ACFSW8_01120</name>
</gene>
<dbReference type="Gene3D" id="1.20.120.1080">
    <property type="match status" value="1"/>
</dbReference>
<name>A0ABW4Z6E4_9BACT</name>
<evidence type="ECO:0000256" key="4">
    <source>
        <dbReference type="ARBA" id="ARBA00022840"/>
    </source>
</evidence>
<protein>
    <submittedName>
        <fullName evidence="7">ATP-dependent helicase HrpB</fullName>
        <ecNumber evidence="7">3.6.4.13</ecNumber>
    </submittedName>
</protein>
<dbReference type="GO" id="GO:0003724">
    <property type="term" value="F:RNA helicase activity"/>
    <property type="evidence" value="ECO:0007669"/>
    <property type="project" value="UniProtKB-EC"/>
</dbReference>
<organism evidence="7 8">
    <name type="scientific">Rubritalea tangerina</name>
    <dbReference type="NCBI Taxonomy" id="430798"/>
    <lineage>
        <taxon>Bacteria</taxon>
        <taxon>Pseudomonadati</taxon>
        <taxon>Verrucomicrobiota</taxon>
        <taxon>Verrucomicrobiia</taxon>
        <taxon>Verrucomicrobiales</taxon>
        <taxon>Rubritaleaceae</taxon>
        <taxon>Rubritalea</taxon>
    </lineage>
</organism>
<dbReference type="NCBIfam" id="TIGR01970">
    <property type="entry name" value="DEAH_box_HrpB"/>
    <property type="match status" value="1"/>
</dbReference>
<keyword evidence="2 7" id="KW-0378">Hydrolase</keyword>
<dbReference type="EMBL" id="JBHUJB010000005">
    <property type="protein sequence ID" value="MFD2157494.1"/>
    <property type="molecule type" value="Genomic_DNA"/>
</dbReference>
<dbReference type="InterPro" id="IPR010225">
    <property type="entry name" value="HrpB"/>
</dbReference>
<dbReference type="RefSeq" id="WP_377091141.1">
    <property type="nucleotide sequence ID" value="NZ_JBHSJL010000014.1"/>
</dbReference>
<dbReference type="Pfam" id="PF08482">
    <property type="entry name" value="HrpB_C"/>
    <property type="match status" value="1"/>
</dbReference>
<dbReference type="InterPro" id="IPR048333">
    <property type="entry name" value="HA2_WH"/>
</dbReference>
<comment type="caution">
    <text evidence="7">The sequence shown here is derived from an EMBL/GenBank/DDBJ whole genome shotgun (WGS) entry which is preliminary data.</text>
</comment>
<dbReference type="InterPro" id="IPR013689">
    <property type="entry name" value="RNA_helicase_ATP-dep_HrpB_C"/>
</dbReference>
<evidence type="ECO:0000259" key="6">
    <source>
        <dbReference type="PROSITE" id="PS51194"/>
    </source>
</evidence>
<evidence type="ECO:0000256" key="3">
    <source>
        <dbReference type="ARBA" id="ARBA00022806"/>
    </source>
</evidence>
<dbReference type="PANTHER" id="PTHR43519:SF1">
    <property type="entry name" value="ATP-DEPENDENT RNA HELICASE HRPB"/>
    <property type="match status" value="1"/>
</dbReference>
<dbReference type="GO" id="GO:0016787">
    <property type="term" value="F:hydrolase activity"/>
    <property type="evidence" value="ECO:0007669"/>
    <property type="project" value="UniProtKB-KW"/>
</dbReference>
<dbReference type="SUPFAM" id="SSF52540">
    <property type="entry name" value="P-loop containing nucleoside triphosphate hydrolases"/>
    <property type="match status" value="1"/>
</dbReference>
<dbReference type="Pfam" id="PF21010">
    <property type="entry name" value="HA2_C"/>
    <property type="match status" value="1"/>
</dbReference>
<dbReference type="EC" id="3.6.4.13" evidence="7"/>
<dbReference type="PIRSF" id="PIRSF005496">
    <property type="entry name" value="ATP_hel_hrpB"/>
    <property type="match status" value="1"/>
</dbReference>
<dbReference type="InterPro" id="IPR011545">
    <property type="entry name" value="DEAD/DEAH_box_helicase_dom"/>
</dbReference>
<dbReference type="InterPro" id="IPR014001">
    <property type="entry name" value="Helicase_ATP-bd"/>
</dbReference>
<dbReference type="Proteomes" id="UP001597389">
    <property type="component" value="Unassembled WGS sequence"/>
</dbReference>
<dbReference type="PROSITE" id="PS51194">
    <property type="entry name" value="HELICASE_CTER"/>
    <property type="match status" value="1"/>
</dbReference>
<evidence type="ECO:0000313" key="8">
    <source>
        <dbReference type="Proteomes" id="UP001597389"/>
    </source>
</evidence>
<dbReference type="Gene3D" id="3.40.50.300">
    <property type="entry name" value="P-loop containing nucleotide triphosphate hydrolases"/>
    <property type="match status" value="2"/>
</dbReference>
<dbReference type="CDD" id="cd18791">
    <property type="entry name" value="SF2_C_RHA"/>
    <property type="match status" value="1"/>
</dbReference>
<evidence type="ECO:0000313" key="7">
    <source>
        <dbReference type="EMBL" id="MFD2157494.1"/>
    </source>
</evidence>